<feature type="signal peptide" evidence="1">
    <location>
        <begin position="1"/>
        <end position="16"/>
    </location>
</feature>
<feature type="chain" id="PRO_5002336543" evidence="1">
    <location>
        <begin position="17"/>
        <end position="414"/>
    </location>
</feature>
<evidence type="ECO:0000256" key="1">
    <source>
        <dbReference type="SAM" id="SignalP"/>
    </source>
</evidence>
<proteinExistence type="predicted"/>
<dbReference type="AlphaFoldDB" id="A0A0D8Y7R2"/>
<protein>
    <submittedName>
        <fullName evidence="2">Uncharacterized protein</fullName>
    </submittedName>
</protein>
<sequence>MFLLLVLLHSLQPIFISPMDVSFNRMLETNQYLLISQYACQTTFESNIKDNSCPKSFSNFYMRSSETGCIHPIRVHLIRDPEEKRPPRALYIGQDYRARSIAFVDDIQIPSPPVTNNTSFIYSRSIIFSNRTHKHLNRMRTEFTLYDQSYQLLYLITRNSFGSLTCAVYRLLNLFPGGNNRLMFDVINMNDFVMHPLNKVRSNWIEDPYSENVFYTTSNGGVTSIHALPMNRLLFALQDGIDGKRVFSYESSSRSIVSISGGLLFSQHLRSGYSTVYIRSFANMTQQPVGLSCGLHTGYHQVDGGQPITILIVKNWDYCLLRDGLLADSKSCLQEREQWMVKEGLVSESLSFWSTTLIIVLILLSTVSESLSFWSTTLIIVLILLSTQEAGNFRYPSFLGQYLDMDISVDRWNY</sequence>
<name>A0A0D8Y7R2_DICVI</name>
<accession>A0A0D8Y7R2</accession>
<dbReference type="OrthoDB" id="5801491at2759"/>
<evidence type="ECO:0000313" key="3">
    <source>
        <dbReference type="Proteomes" id="UP000053766"/>
    </source>
</evidence>
<organism evidence="2 3">
    <name type="scientific">Dictyocaulus viviparus</name>
    <name type="common">Bovine lungworm</name>
    <dbReference type="NCBI Taxonomy" id="29172"/>
    <lineage>
        <taxon>Eukaryota</taxon>
        <taxon>Metazoa</taxon>
        <taxon>Ecdysozoa</taxon>
        <taxon>Nematoda</taxon>
        <taxon>Chromadorea</taxon>
        <taxon>Rhabditida</taxon>
        <taxon>Rhabditina</taxon>
        <taxon>Rhabditomorpha</taxon>
        <taxon>Strongyloidea</taxon>
        <taxon>Metastrongylidae</taxon>
        <taxon>Dictyocaulus</taxon>
    </lineage>
</organism>
<keyword evidence="1" id="KW-0732">Signal</keyword>
<gene>
    <name evidence="2" type="ORF">DICVIV_01730</name>
</gene>
<dbReference type="EMBL" id="KN716171">
    <property type="protein sequence ID" value="KJH52029.1"/>
    <property type="molecule type" value="Genomic_DNA"/>
</dbReference>
<reference evidence="2 3" key="1">
    <citation type="submission" date="2013-11" db="EMBL/GenBank/DDBJ databases">
        <title>Draft genome of the bovine lungworm Dictyocaulus viviparus.</title>
        <authorList>
            <person name="Mitreva M."/>
        </authorList>
    </citation>
    <scope>NUCLEOTIDE SEQUENCE [LARGE SCALE GENOMIC DNA]</scope>
    <source>
        <strain evidence="2 3">HannoverDv2000</strain>
    </source>
</reference>
<evidence type="ECO:0000313" key="2">
    <source>
        <dbReference type="EMBL" id="KJH52029.1"/>
    </source>
</evidence>
<dbReference type="Proteomes" id="UP000053766">
    <property type="component" value="Unassembled WGS sequence"/>
</dbReference>
<reference evidence="3" key="2">
    <citation type="journal article" date="2016" name="Sci. Rep.">
        <title>Dictyocaulus viviparus genome, variome and transcriptome elucidate lungworm biology and support future intervention.</title>
        <authorList>
            <person name="McNulty S.N."/>
            <person name="Strube C."/>
            <person name="Rosa B.A."/>
            <person name="Martin J.C."/>
            <person name="Tyagi R."/>
            <person name="Choi Y.J."/>
            <person name="Wang Q."/>
            <person name="Hallsworth Pepin K."/>
            <person name="Zhang X."/>
            <person name="Ozersky P."/>
            <person name="Wilson R.K."/>
            <person name="Sternberg P.W."/>
            <person name="Gasser R.B."/>
            <person name="Mitreva M."/>
        </authorList>
    </citation>
    <scope>NUCLEOTIDE SEQUENCE [LARGE SCALE GENOMIC DNA]</scope>
    <source>
        <strain evidence="3">HannoverDv2000</strain>
    </source>
</reference>
<keyword evidence="3" id="KW-1185">Reference proteome</keyword>